<proteinExistence type="predicted"/>
<accession>A0A478ECH3</accession>
<dbReference type="InterPro" id="IPR056144">
    <property type="entry name" value="DUF7727"/>
</dbReference>
<evidence type="ECO:0000313" key="3">
    <source>
        <dbReference type="EMBL" id="GAM42513.1"/>
    </source>
</evidence>
<feature type="transmembrane region" description="Helical" evidence="1">
    <location>
        <begin position="87"/>
        <end position="112"/>
    </location>
</feature>
<dbReference type="EMBL" id="DF933840">
    <property type="protein sequence ID" value="GAM42513.1"/>
    <property type="molecule type" value="Genomic_DNA"/>
</dbReference>
<evidence type="ECO:0000256" key="1">
    <source>
        <dbReference type="SAM" id="Phobius"/>
    </source>
</evidence>
<dbReference type="Pfam" id="PF24853">
    <property type="entry name" value="DUF7727"/>
    <property type="match status" value="1"/>
</dbReference>
<keyword evidence="1" id="KW-0812">Transmembrane</keyword>
<keyword evidence="1" id="KW-0472">Membrane</keyword>
<gene>
    <name evidence="3" type="ORF">TCE0_044r16561</name>
</gene>
<dbReference type="Proteomes" id="UP000053095">
    <property type="component" value="Unassembled WGS sequence"/>
</dbReference>
<dbReference type="PANTHER" id="PTHR40629">
    <property type="entry name" value="PRO41 PROTEIN"/>
    <property type="match status" value="1"/>
</dbReference>
<dbReference type="AlphaFoldDB" id="A0A478ECH3"/>
<evidence type="ECO:0000259" key="2">
    <source>
        <dbReference type="Pfam" id="PF24853"/>
    </source>
</evidence>
<reference evidence="4" key="1">
    <citation type="journal article" date="2015" name="Genome Announc.">
        <title>Draft genome sequence of Talaromyces cellulolyticus strain Y-94, a source of lignocellulosic biomass-degrading enzymes.</title>
        <authorList>
            <person name="Fujii T."/>
            <person name="Koike H."/>
            <person name="Sawayama S."/>
            <person name="Yano S."/>
            <person name="Inoue H."/>
        </authorList>
    </citation>
    <scope>NUCLEOTIDE SEQUENCE [LARGE SCALE GENOMIC DNA]</scope>
    <source>
        <strain evidence="4">Y-94</strain>
    </source>
</reference>
<keyword evidence="4" id="KW-1185">Reference proteome</keyword>
<organism evidence="3 4">
    <name type="scientific">Talaromyces pinophilus</name>
    <name type="common">Penicillium pinophilum</name>
    <dbReference type="NCBI Taxonomy" id="128442"/>
    <lineage>
        <taxon>Eukaryota</taxon>
        <taxon>Fungi</taxon>
        <taxon>Dikarya</taxon>
        <taxon>Ascomycota</taxon>
        <taxon>Pezizomycotina</taxon>
        <taxon>Eurotiomycetes</taxon>
        <taxon>Eurotiomycetidae</taxon>
        <taxon>Eurotiales</taxon>
        <taxon>Trichocomaceae</taxon>
        <taxon>Talaromyces</taxon>
        <taxon>Talaromyces sect. Talaromyces</taxon>
    </lineage>
</organism>
<sequence>MGRLIKNHWARLIILSAAGWQVGASIEGFFWPKVFWDFITHNLDAAVKPVPILQIINLILGIAALAWEWPLKPLAGTPPHRSIELRLLLYPLSALACALMYQSGDVAIYYLIEFARDKTFEAKKMAKGILYILVSSGQGATTEQVHRWFANTKALIPGLLAATTYSALDEQKPEHLVVYELSDSSDINLAQILKNAESKNFDSAELRVYTLYSEKTSPKHTHANVAGDNGERVFRTLALQPGPSLPVQDYNDWYEQEHIPLLSVVPGWLKSTRWVLKEAASSSHAKEQVEKKLSHFLAIHEWESMASFKTEEFMQATNTPWRDRIIPKIDKTLEERRNFGKGREI</sequence>
<feature type="transmembrane region" description="Helical" evidence="1">
    <location>
        <begin position="51"/>
        <end position="67"/>
    </location>
</feature>
<evidence type="ECO:0000313" key="4">
    <source>
        <dbReference type="Proteomes" id="UP000053095"/>
    </source>
</evidence>
<keyword evidence="1" id="KW-1133">Transmembrane helix</keyword>
<dbReference type="PANTHER" id="PTHR40629:SF1">
    <property type="entry name" value="PRO41 PROTEIN"/>
    <property type="match status" value="1"/>
</dbReference>
<name>A0A478ECH3_TALPI</name>
<feature type="domain" description="DUF7727" evidence="2">
    <location>
        <begin position="1"/>
        <end position="113"/>
    </location>
</feature>
<feature type="transmembrane region" description="Helical" evidence="1">
    <location>
        <begin position="12"/>
        <end position="31"/>
    </location>
</feature>
<protein>
    <recommendedName>
        <fullName evidence="2">DUF7727 domain-containing protein</fullName>
    </recommendedName>
</protein>